<dbReference type="EC" id="3.2.1.1" evidence="3"/>
<keyword evidence="3" id="KW-0326">Glycosidase</keyword>
<dbReference type="GO" id="GO:0005975">
    <property type="term" value="P:carbohydrate metabolic process"/>
    <property type="evidence" value="ECO:0007669"/>
    <property type="project" value="InterPro"/>
</dbReference>
<protein>
    <submittedName>
        <fullName evidence="3">Alpha amylase, catalytic domain protein</fullName>
        <ecNumber evidence="3">3.2.1.1</ecNumber>
    </submittedName>
</protein>
<keyword evidence="4" id="KW-1185">Reference proteome</keyword>
<sequence>MKRINTLLLCLAFPLLIAAQGWPTNYGGVMLQGFYWDSFVDTQWSRLEGQADELSKYFSLIWVPQSGNCNTTSNVMGYMPVYYFDQNSSFGTETQLRSMIQTFKAKNTGIIADVVINHRNNLGTGGSWVDFPKETYNGTTYQMTSTDITSNDDGGQTKNWADANGYTLGNPESYEDWSGCRDLDHSSSNVQTIVKAYLKYLLDDLGYKGFRYDMVKGYAPQYTGIYNAASGTEFSVGEYWDGNPSVVENWIDGTKTGNTIQSGAFDFAFRYTVRDAINGNDWRKLDNPSVMSNATYRRYAITFVENHDTEYRSSSAQQDPILKDTLAANAFLIAMPGTPCVFLKHWQTYKQEIKSMIEARKLAGITNTSSFINFRSTAGYNSKRVVGTNGELLVYVGNTAAFTPNSSVYTQILSGYHYKYFLANSTETAWADMASGEYESAFNVKLTAVSTATNAQLVYTLNGNDPTPNDTKTASGATININEDCTLKVGLLVNGVVKGIVSRSYTIKPFTPHTATVYLKDPNWTSIYFYAWANDGHNTQLLGAWPGTATDIQTKQIDGTTWYCHTFDIPAKNYSFNIIFNKGNGQMQTVDIGPIAEDTYYEISGTVNGKYIVSNVTSTITGISNIQAEKGKTNDNNWYTVGGTRITQPTQKGIYIHNGKKIVVK</sequence>
<dbReference type="SMART" id="SM00642">
    <property type="entry name" value="Aamy"/>
    <property type="match status" value="1"/>
</dbReference>
<dbReference type="Gene3D" id="3.20.20.80">
    <property type="entry name" value="Glycosidases"/>
    <property type="match status" value="1"/>
</dbReference>
<dbReference type="InterPro" id="IPR006047">
    <property type="entry name" value="GH13_cat_dom"/>
</dbReference>
<dbReference type="RefSeq" id="WP_004368680.1">
    <property type="nucleotide sequence ID" value="NZ_GL833119.1"/>
</dbReference>
<evidence type="ECO:0000259" key="2">
    <source>
        <dbReference type="SMART" id="SM00642"/>
    </source>
</evidence>
<dbReference type="CDD" id="cd11314">
    <property type="entry name" value="AmyAc_arch_bac_plant_AmyA"/>
    <property type="match status" value="1"/>
</dbReference>
<evidence type="ECO:0000313" key="3">
    <source>
        <dbReference type="EMBL" id="EFZ37666.1"/>
    </source>
</evidence>
<dbReference type="GO" id="GO:0004556">
    <property type="term" value="F:alpha-amylase activity"/>
    <property type="evidence" value="ECO:0007669"/>
    <property type="project" value="UniProtKB-EC"/>
</dbReference>
<proteinExistence type="predicted"/>
<evidence type="ECO:0000256" key="1">
    <source>
        <dbReference type="SAM" id="SignalP"/>
    </source>
</evidence>
<dbReference type="InterPro" id="IPR017853">
    <property type="entry name" value="GH"/>
</dbReference>
<dbReference type="InterPro" id="IPR031965">
    <property type="entry name" value="CBM26"/>
</dbReference>
<name>E7RLN5_9BACT</name>
<gene>
    <name evidence="3" type="primary">amyA2</name>
    <name evidence="3" type="ORF">HMPREF0663_10035</name>
</gene>
<dbReference type="EMBL" id="AEPE02000002">
    <property type="protein sequence ID" value="EFZ37666.1"/>
    <property type="molecule type" value="Genomic_DNA"/>
</dbReference>
<keyword evidence="3" id="KW-0378">Hydrolase</keyword>
<dbReference type="Proteomes" id="UP000005580">
    <property type="component" value="Unassembled WGS sequence"/>
</dbReference>
<dbReference type="STRING" id="28134.SAMN05444288_0806"/>
<accession>E7RLN5</accession>
<feature type="domain" description="Glycosyl hydrolase family 13 catalytic" evidence="2">
    <location>
        <begin position="28"/>
        <end position="360"/>
    </location>
</feature>
<dbReference type="Pfam" id="PF16738">
    <property type="entry name" value="CBM26"/>
    <property type="match status" value="1"/>
</dbReference>
<dbReference type="PANTHER" id="PTHR43447">
    <property type="entry name" value="ALPHA-AMYLASE"/>
    <property type="match status" value="1"/>
</dbReference>
<feature type="signal peptide" evidence="1">
    <location>
        <begin position="1"/>
        <end position="18"/>
    </location>
</feature>
<dbReference type="Pfam" id="PF00128">
    <property type="entry name" value="Alpha-amylase"/>
    <property type="match status" value="1"/>
</dbReference>
<dbReference type="InterPro" id="IPR059177">
    <property type="entry name" value="GH29D-like_dom"/>
</dbReference>
<dbReference type="eggNOG" id="COG0366">
    <property type="taxonomic scope" value="Bacteria"/>
</dbReference>
<organism evidence="3 4">
    <name type="scientific">Hoylesella oralis ATCC 33269</name>
    <dbReference type="NCBI Taxonomy" id="873533"/>
    <lineage>
        <taxon>Bacteria</taxon>
        <taxon>Pseudomonadati</taxon>
        <taxon>Bacteroidota</taxon>
        <taxon>Bacteroidia</taxon>
        <taxon>Bacteroidales</taxon>
        <taxon>Prevotellaceae</taxon>
        <taxon>Hoylesella</taxon>
    </lineage>
</organism>
<evidence type="ECO:0000313" key="4">
    <source>
        <dbReference type="Proteomes" id="UP000005580"/>
    </source>
</evidence>
<dbReference type="AlphaFoldDB" id="E7RLN5"/>
<keyword evidence="1" id="KW-0732">Signal</keyword>
<dbReference type="Pfam" id="PF13290">
    <property type="entry name" value="CHB_HEX_C_1"/>
    <property type="match status" value="1"/>
</dbReference>
<feature type="chain" id="PRO_5003221491" evidence="1">
    <location>
        <begin position="19"/>
        <end position="665"/>
    </location>
</feature>
<comment type="caution">
    <text evidence="3">The sequence shown here is derived from an EMBL/GenBank/DDBJ whole genome shotgun (WGS) entry which is preliminary data.</text>
</comment>
<dbReference type="SUPFAM" id="SSF51445">
    <property type="entry name" value="(Trans)glycosidases"/>
    <property type="match status" value="1"/>
</dbReference>
<reference evidence="3" key="1">
    <citation type="submission" date="2011-01" db="EMBL/GenBank/DDBJ databases">
        <authorList>
            <person name="Muzny D."/>
            <person name="Qin X."/>
            <person name="Buhay C."/>
            <person name="Dugan-Rocha S."/>
            <person name="Ding Y."/>
            <person name="Chen G."/>
            <person name="Hawes A."/>
            <person name="Holder M."/>
            <person name="Jhangiani S."/>
            <person name="Johnson A."/>
            <person name="Khan Z."/>
            <person name="Li Z."/>
            <person name="Liu W."/>
            <person name="Liu X."/>
            <person name="Perez L."/>
            <person name="Shen H."/>
            <person name="Wang Q."/>
            <person name="Watt J."/>
            <person name="Xi L."/>
            <person name="Xin Y."/>
            <person name="Zhou J."/>
            <person name="Deng J."/>
            <person name="Jiang H."/>
            <person name="Liu Y."/>
            <person name="Qu J."/>
            <person name="Song X.-Z."/>
            <person name="Zhang L."/>
            <person name="Villasana D."/>
            <person name="Johnson A."/>
            <person name="Liu J."/>
            <person name="Liyanage D."/>
            <person name="Lorensuhewa L."/>
            <person name="Robinson T."/>
            <person name="Song A."/>
            <person name="Song B.-B."/>
            <person name="Dinh H."/>
            <person name="Thornton R."/>
            <person name="Coyle M."/>
            <person name="Francisco L."/>
            <person name="Jackson L."/>
            <person name="Javaid M."/>
            <person name="Korchina V."/>
            <person name="Kovar C."/>
            <person name="Mata R."/>
            <person name="Mathew T."/>
            <person name="Ngo R."/>
            <person name="Nguyen L."/>
            <person name="Nguyen N."/>
            <person name="Okwuonu G."/>
            <person name="Ongeri F."/>
            <person name="Pham C."/>
            <person name="Simmons D."/>
            <person name="Wilczek-Boney K."/>
            <person name="Hale W."/>
            <person name="Jakkamsetti A."/>
            <person name="Pham P."/>
            <person name="Ruth R."/>
            <person name="San Lucas F."/>
            <person name="Warren J."/>
            <person name="Zhang J."/>
            <person name="Zhao Z."/>
            <person name="Zhou C."/>
            <person name="Zhu D."/>
            <person name="Lee S."/>
            <person name="Bess C."/>
            <person name="Blankenburg K."/>
            <person name="Forbes L."/>
            <person name="Fu Q."/>
            <person name="Gubbala S."/>
            <person name="Hirani K."/>
            <person name="Jayaseelan J.C."/>
            <person name="Lara F."/>
            <person name="Munidasa M."/>
            <person name="Palculict T."/>
            <person name="Patil S."/>
            <person name="Pu L.-L."/>
            <person name="Saada N."/>
            <person name="Tang L."/>
            <person name="Weissenberger G."/>
            <person name="Zhu Y."/>
            <person name="Hemphill L."/>
            <person name="Shang Y."/>
            <person name="Youmans B."/>
            <person name="Ayvaz T."/>
            <person name="Ross M."/>
            <person name="Santibanez J."/>
            <person name="Aqrawi P."/>
            <person name="Gross S."/>
            <person name="Joshi V."/>
            <person name="Fowler G."/>
            <person name="Nazareth L."/>
            <person name="Reid J."/>
            <person name="Worley K."/>
            <person name="Petrosino J."/>
            <person name="Highlander S."/>
            <person name="Gibbs R."/>
        </authorList>
    </citation>
    <scope>NUCLEOTIDE SEQUENCE [LARGE SCALE GENOMIC DNA]</scope>
    <source>
        <strain evidence="3">ATCC 33269</strain>
    </source>
</reference>
<dbReference type="HOGENOM" id="CLU_017998_0_0_10"/>